<comment type="caution">
    <text evidence="2">The sequence shown here is derived from an EMBL/GenBank/DDBJ whole genome shotgun (WGS) entry which is preliminary data.</text>
</comment>
<dbReference type="EMBL" id="RAPY01000005">
    <property type="protein sequence ID" value="RKE45568.1"/>
    <property type="molecule type" value="Genomic_DNA"/>
</dbReference>
<evidence type="ECO:0000313" key="3">
    <source>
        <dbReference type="Proteomes" id="UP000286246"/>
    </source>
</evidence>
<protein>
    <submittedName>
        <fullName evidence="2">Uncharacterized protein</fullName>
    </submittedName>
</protein>
<gene>
    <name evidence="2" type="ORF">DFQ12_4645</name>
</gene>
<keyword evidence="1" id="KW-0812">Transmembrane</keyword>
<organism evidence="2 3">
    <name type="scientific">Sphingobacterium detergens</name>
    <dbReference type="NCBI Taxonomy" id="1145106"/>
    <lineage>
        <taxon>Bacteria</taxon>
        <taxon>Pseudomonadati</taxon>
        <taxon>Bacteroidota</taxon>
        <taxon>Sphingobacteriia</taxon>
        <taxon>Sphingobacteriales</taxon>
        <taxon>Sphingobacteriaceae</taxon>
        <taxon>Sphingobacterium</taxon>
    </lineage>
</organism>
<proteinExistence type="predicted"/>
<dbReference type="AlphaFoldDB" id="A0A420AMA5"/>
<evidence type="ECO:0000256" key="1">
    <source>
        <dbReference type="SAM" id="Phobius"/>
    </source>
</evidence>
<evidence type="ECO:0000313" key="2">
    <source>
        <dbReference type="EMBL" id="RKE45568.1"/>
    </source>
</evidence>
<keyword evidence="3" id="KW-1185">Reference proteome</keyword>
<feature type="transmembrane region" description="Helical" evidence="1">
    <location>
        <begin position="20"/>
        <end position="41"/>
    </location>
</feature>
<keyword evidence="1" id="KW-0472">Membrane</keyword>
<dbReference type="Proteomes" id="UP000286246">
    <property type="component" value="Unassembled WGS sequence"/>
</dbReference>
<sequence length="45" mass="5356">MILKYLSREDNEPYKHAKRALEVVSKALFIAILLLVHPYWIRGFL</sequence>
<accession>A0A420AMA5</accession>
<name>A0A420AMA5_SPHD1</name>
<keyword evidence="1" id="KW-1133">Transmembrane helix</keyword>
<reference evidence="2 3" key="1">
    <citation type="submission" date="2018-09" db="EMBL/GenBank/DDBJ databases">
        <title>Genomic Encyclopedia of Type Strains, Phase III (KMG-III): the genomes of soil and plant-associated and newly described type strains.</title>
        <authorList>
            <person name="Whitman W."/>
        </authorList>
    </citation>
    <scope>NUCLEOTIDE SEQUENCE [LARGE SCALE GENOMIC DNA]</scope>
    <source>
        <strain evidence="2 3">CECT 7938</strain>
    </source>
</reference>